<protein>
    <submittedName>
        <fullName evidence="5">Helix-turn-helix transcriptional regulator</fullName>
    </submittedName>
</protein>
<dbReference type="InterPro" id="IPR050204">
    <property type="entry name" value="AraC_XylS_family_regulators"/>
</dbReference>
<proteinExistence type="predicted"/>
<dbReference type="GO" id="GO:0043565">
    <property type="term" value="F:sequence-specific DNA binding"/>
    <property type="evidence" value="ECO:0007669"/>
    <property type="project" value="InterPro"/>
</dbReference>
<evidence type="ECO:0000259" key="4">
    <source>
        <dbReference type="PROSITE" id="PS01124"/>
    </source>
</evidence>
<feature type="domain" description="HTH araC/xylS-type" evidence="4">
    <location>
        <begin position="190"/>
        <end position="288"/>
    </location>
</feature>
<sequence length="295" mass="31725">MARNLGNVATAPFPVRPCGFHELIRDEAWGARDCVCGLGSRARRSQGVHPRARIAVILSGTFQARSSQGEMLVGPGAFLLGNAAAEYEYRHVDDGGDRSLVFDYGEALLEEVGRSLGVHVRGARSFGQVAVPASPGSVRAVALAHEALRYGGREALREAALLGAEVVLSAQNGGVHAVAEPSATQVRQVARMLRYIEVHSAGDCSLDALAALAGLSRFHFLRIFQKQTGQTPRQYVIATRLRVAATTLRTTRLPVTQVSLEAGFGDLSHFTTSFTQAFGTSPRAYRLRHMPRAAH</sequence>
<dbReference type="PANTHER" id="PTHR46796">
    <property type="entry name" value="HTH-TYPE TRANSCRIPTIONAL ACTIVATOR RHAS-RELATED"/>
    <property type="match status" value="1"/>
</dbReference>
<evidence type="ECO:0000256" key="1">
    <source>
        <dbReference type="ARBA" id="ARBA00023015"/>
    </source>
</evidence>
<dbReference type="GO" id="GO:0003700">
    <property type="term" value="F:DNA-binding transcription factor activity"/>
    <property type="evidence" value="ECO:0007669"/>
    <property type="project" value="InterPro"/>
</dbReference>
<dbReference type="Proteomes" id="UP000528460">
    <property type="component" value="Unassembled WGS sequence"/>
</dbReference>
<accession>A0A7Y4JNF6</accession>
<dbReference type="PROSITE" id="PS01124">
    <property type="entry name" value="HTH_ARAC_FAMILY_2"/>
    <property type="match status" value="1"/>
</dbReference>
<evidence type="ECO:0000256" key="2">
    <source>
        <dbReference type="ARBA" id="ARBA00023125"/>
    </source>
</evidence>
<dbReference type="InterPro" id="IPR018060">
    <property type="entry name" value="HTH_AraC"/>
</dbReference>
<reference evidence="5 6" key="1">
    <citation type="submission" date="2020-05" db="EMBL/GenBank/DDBJ databases">
        <authorList>
            <person name="Whitworth D."/>
        </authorList>
    </citation>
    <scope>NUCLEOTIDE SEQUENCE [LARGE SCALE GENOMIC DNA]</scope>
    <source>
        <strain evidence="5 6">CA046A</strain>
    </source>
</reference>
<gene>
    <name evidence="5" type="ORF">HNS30_02705</name>
</gene>
<dbReference type="PROSITE" id="PS00041">
    <property type="entry name" value="HTH_ARAC_FAMILY_1"/>
    <property type="match status" value="1"/>
</dbReference>
<dbReference type="InterPro" id="IPR020449">
    <property type="entry name" value="Tscrpt_reg_AraC-type_HTH"/>
</dbReference>
<dbReference type="InterPro" id="IPR018062">
    <property type="entry name" value="HTH_AraC-typ_CS"/>
</dbReference>
<dbReference type="EMBL" id="JABFJW010000011">
    <property type="protein sequence ID" value="NOK07953.1"/>
    <property type="molecule type" value="Genomic_DNA"/>
</dbReference>
<comment type="caution">
    <text evidence="5">The sequence shown here is derived from an EMBL/GenBank/DDBJ whole genome shotgun (WGS) entry which is preliminary data.</text>
</comment>
<dbReference type="AlphaFoldDB" id="A0A7Y4JNF6"/>
<evidence type="ECO:0000313" key="5">
    <source>
        <dbReference type="EMBL" id="NOK07953.1"/>
    </source>
</evidence>
<keyword evidence="2" id="KW-0238">DNA-binding</keyword>
<name>A0A7Y4JNF6_9BACT</name>
<evidence type="ECO:0000256" key="3">
    <source>
        <dbReference type="ARBA" id="ARBA00023163"/>
    </source>
</evidence>
<dbReference type="InterPro" id="IPR009057">
    <property type="entry name" value="Homeodomain-like_sf"/>
</dbReference>
<organism evidence="5 6">
    <name type="scientific">Corallococcus exercitus</name>
    <dbReference type="NCBI Taxonomy" id="2316736"/>
    <lineage>
        <taxon>Bacteria</taxon>
        <taxon>Pseudomonadati</taxon>
        <taxon>Myxococcota</taxon>
        <taxon>Myxococcia</taxon>
        <taxon>Myxococcales</taxon>
        <taxon>Cystobacterineae</taxon>
        <taxon>Myxococcaceae</taxon>
        <taxon>Corallococcus</taxon>
    </lineage>
</organism>
<keyword evidence="3" id="KW-0804">Transcription</keyword>
<evidence type="ECO:0000313" key="6">
    <source>
        <dbReference type="Proteomes" id="UP000528460"/>
    </source>
</evidence>
<dbReference type="SMART" id="SM00342">
    <property type="entry name" value="HTH_ARAC"/>
    <property type="match status" value="1"/>
</dbReference>
<dbReference type="Pfam" id="PF12833">
    <property type="entry name" value="HTH_18"/>
    <property type="match status" value="1"/>
</dbReference>
<dbReference type="PRINTS" id="PR00032">
    <property type="entry name" value="HTHARAC"/>
</dbReference>
<dbReference type="Gene3D" id="1.10.10.60">
    <property type="entry name" value="Homeodomain-like"/>
    <property type="match status" value="2"/>
</dbReference>
<dbReference type="SUPFAM" id="SSF46689">
    <property type="entry name" value="Homeodomain-like"/>
    <property type="match status" value="2"/>
</dbReference>
<keyword evidence="1" id="KW-0805">Transcription regulation</keyword>